<dbReference type="GO" id="GO:0043022">
    <property type="term" value="F:ribosome binding"/>
    <property type="evidence" value="ECO:0007669"/>
    <property type="project" value="InterPro"/>
</dbReference>
<evidence type="ECO:0000313" key="1">
    <source>
        <dbReference type="EMBL" id="KAK4246798.1"/>
    </source>
</evidence>
<gene>
    <name evidence="1" type="ORF">C7999DRAFT_32769</name>
</gene>
<sequence>MSGAAKAAAANHFRGALTRWPKDTLRPDCQLQDVLAKRLQKGPLAPVTAGATQEQADLKQANALYSLLQDRYKNKYRAPEKLFEPRSNPTYYKDLLKELEEAPHRSWLGRLTKRLSGMIRFT</sequence>
<dbReference type="Proteomes" id="UP001303647">
    <property type="component" value="Unassembled WGS sequence"/>
</dbReference>
<name>A0AAN7HMY3_9PEZI</name>
<dbReference type="InterPro" id="IPR037653">
    <property type="entry name" value="Cbp6"/>
</dbReference>
<reference evidence="1" key="2">
    <citation type="submission" date="2023-05" db="EMBL/GenBank/DDBJ databases">
        <authorList>
            <consortium name="Lawrence Berkeley National Laboratory"/>
            <person name="Steindorff A."/>
            <person name="Hensen N."/>
            <person name="Bonometti L."/>
            <person name="Westerberg I."/>
            <person name="Brannstrom I.O."/>
            <person name="Guillou S."/>
            <person name="Cros-Aarteil S."/>
            <person name="Calhoun S."/>
            <person name="Haridas S."/>
            <person name="Kuo A."/>
            <person name="Mondo S."/>
            <person name="Pangilinan J."/>
            <person name="Riley R."/>
            <person name="Labutti K."/>
            <person name="Andreopoulos B."/>
            <person name="Lipzen A."/>
            <person name="Chen C."/>
            <person name="Yanf M."/>
            <person name="Daum C."/>
            <person name="Ng V."/>
            <person name="Clum A."/>
            <person name="Ohm R."/>
            <person name="Martin F."/>
            <person name="Silar P."/>
            <person name="Natvig D."/>
            <person name="Lalanne C."/>
            <person name="Gautier V."/>
            <person name="Ament-Velasquez S.L."/>
            <person name="Kruys A."/>
            <person name="Hutchinson M.I."/>
            <person name="Powell A.J."/>
            <person name="Barry K."/>
            <person name="Miller A.N."/>
            <person name="Grigoriev I.V."/>
            <person name="Debuchy R."/>
            <person name="Gladieux P."/>
            <person name="Thoren M.H."/>
            <person name="Johannesson H."/>
        </authorList>
    </citation>
    <scope>NUCLEOTIDE SEQUENCE</scope>
    <source>
        <strain evidence="1">CBS 359.72</strain>
    </source>
</reference>
<dbReference type="Pfam" id="PF20180">
    <property type="entry name" value="UQCC2_CBP6"/>
    <property type="match status" value="1"/>
</dbReference>
<dbReference type="GO" id="GO:0034551">
    <property type="term" value="P:mitochondrial respiratory chain complex III assembly"/>
    <property type="evidence" value="ECO:0007669"/>
    <property type="project" value="TreeGrafter"/>
</dbReference>
<dbReference type="PANTHER" id="PTHR28250">
    <property type="entry name" value="CYTOCHROME B PRE-MRNA-PROCESSING PROTEIN 6"/>
    <property type="match status" value="1"/>
</dbReference>
<keyword evidence="2" id="KW-1185">Reference proteome</keyword>
<organism evidence="1 2">
    <name type="scientific">Corynascus novoguineensis</name>
    <dbReference type="NCBI Taxonomy" id="1126955"/>
    <lineage>
        <taxon>Eukaryota</taxon>
        <taxon>Fungi</taxon>
        <taxon>Dikarya</taxon>
        <taxon>Ascomycota</taxon>
        <taxon>Pezizomycotina</taxon>
        <taxon>Sordariomycetes</taxon>
        <taxon>Sordariomycetidae</taxon>
        <taxon>Sordariales</taxon>
        <taxon>Chaetomiaceae</taxon>
        <taxon>Corynascus</taxon>
    </lineage>
</organism>
<dbReference type="PANTHER" id="PTHR28250:SF1">
    <property type="entry name" value="CYTOCHROME B PRE-MRNA-PROCESSING PROTEIN 6"/>
    <property type="match status" value="1"/>
</dbReference>
<evidence type="ECO:0000313" key="2">
    <source>
        <dbReference type="Proteomes" id="UP001303647"/>
    </source>
</evidence>
<proteinExistence type="predicted"/>
<dbReference type="AlphaFoldDB" id="A0AAN7HMY3"/>
<dbReference type="GO" id="GO:0061671">
    <property type="term" value="C:Cbp3p-Cbp6 complex"/>
    <property type="evidence" value="ECO:0007669"/>
    <property type="project" value="InterPro"/>
</dbReference>
<reference evidence="1" key="1">
    <citation type="journal article" date="2023" name="Mol. Phylogenet. Evol.">
        <title>Genome-scale phylogeny and comparative genomics of the fungal order Sordariales.</title>
        <authorList>
            <person name="Hensen N."/>
            <person name="Bonometti L."/>
            <person name="Westerberg I."/>
            <person name="Brannstrom I.O."/>
            <person name="Guillou S."/>
            <person name="Cros-Aarteil S."/>
            <person name="Calhoun S."/>
            <person name="Haridas S."/>
            <person name="Kuo A."/>
            <person name="Mondo S."/>
            <person name="Pangilinan J."/>
            <person name="Riley R."/>
            <person name="LaButti K."/>
            <person name="Andreopoulos B."/>
            <person name="Lipzen A."/>
            <person name="Chen C."/>
            <person name="Yan M."/>
            <person name="Daum C."/>
            <person name="Ng V."/>
            <person name="Clum A."/>
            <person name="Steindorff A."/>
            <person name="Ohm R.A."/>
            <person name="Martin F."/>
            <person name="Silar P."/>
            <person name="Natvig D.O."/>
            <person name="Lalanne C."/>
            <person name="Gautier V."/>
            <person name="Ament-Velasquez S.L."/>
            <person name="Kruys A."/>
            <person name="Hutchinson M.I."/>
            <person name="Powell A.J."/>
            <person name="Barry K."/>
            <person name="Miller A.N."/>
            <person name="Grigoriev I.V."/>
            <person name="Debuchy R."/>
            <person name="Gladieux P."/>
            <person name="Hiltunen Thoren M."/>
            <person name="Johannesson H."/>
        </authorList>
    </citation>
    <scope>NUCLEOTIDE SEQUENCE</scope>
    <source>
        <strain evidence="1">CBS 359.72</strain>
    </source>
</reference>
<protein>
    <recommendedName>
        <fullName evidence="3">Ubiquinol-cytochrome-c reductase complex assembly factor 2</fullName>
    </recommendedName>
</protein>
<dbReference type="EMBL" id="MU857666">
    <property type="protein sequence ID" value="KAK4246798.1"/>
    <property type="molecule type" value="Genomic_DNA"/>
</dbReference>
<evidence type="ECO:0008006" key="3">
    <source>
        <dbReference type="Google" id="ProtNLM"/>
    </source>
</evidence>
<comment type="caution">
    <text evidence="1">The sequence shown here is derived from an EMBL/GenBank/DDBJ whole genome shotgun (WGS) entry which is preliminary data.</text>
</comment>
<accession>A0AAN7HMY3</accession>